<keyword evidence="2" id="KW-1185">Reference proteome</keyword>
<evidence type="ECO:0000313" key="2">
    <source>
        <dbReference type="Proteomes" id="UP000576969"/>
    </source>
</evidence>
<name>A0A7Y9GMN1_9MICO</name>
<sequence>MPRIVTVADLDPLVLSREDLLVLGSTERSIAAAVATGRHRQIRRGWYIGADEWDELWPEGRHLAHVIAVARDARGSAVMSHESAAVLWGLPLYRHRPLRVHMTTSSPQRISSAPDVMRHVAPLRPTDVAVCDGIRTTSLERTVFDLLRTLRPEPALAAADAAERKRAAREREWDLDSLASWRRELQQMIDLASGARGIRQARRLAPVSDGRAESPGESVSRLHLLRLGFETPSLQAAVPAPHGGSFYVDFGLDDVDAFGEVDGRSKYLDESLRRGVPLEQVLLAEKQREDWIRGTTGRHLVRWEDEHIRTPWHLAERLAAFGIRPPR</sequence>
<evidence type="ECO:0000313" key="1">
    <source>
        <dbReference type="EMBL" id="NYE19307.1"/>
    </source>
</evidence>
<accession>A0A7Y9GMN1</accession>
<comment type="caution">
    <text evidence="1">The sequence shown here is derived from an EMBL/GenBank/DDBJ whole genome shotgun (WGS) entry which is preliminary data.</text>
</comment>
<dbReference type="EMBL" id="JACCBV010000001">
    <property type="protein sequence ID" value="NYE19307.1"/>
    <property type="molecule type" value="Genomic_DNA"/>
</dbReference>
<dbReference type="RefSeq" id="WP_179488557.1">
    <property type="nucleotide sequence ID" value="NZ_JACCBV010000001.1"/>
</dbReference>
<proteinExistence type="predicted"/>
<protein>
    <recommendedName>
        <fullName evidence="3">Transcriptional regulator, AbiEi antitoxin, Type IV TA system</fullName>
    </recommendedName>
</protein>
<reference evidence="1 2" key="1">
    <citation type="submission" date="2020-07" db="EMBL/GenBank/DDBJ databases">
        <title>Sequencing the genomes of 1000 actinobacteria strains.</title>
        <authorList>
            <person name="Klenk H.-P."/>
        </authorList>
    </citation>
    <scope>NUCLEOTIDE SEQUENCE [LARGE SCALE GENOMIC DNA]</scope>
    <source>
        <strain evidence="1 2">DSM 24662</strain>
    </source>
</reference>
<gene>
    <name evidence="1" type="ORF">BJ991_001335</name>
</gene>
<dbReference type="AlphaFoldDB" id="A0A7Y9GMN1"/>
<evidence type="ECO:0008006" key="3">
    <source>
        <dbReference type="Google" id="ProtNLM"/>
    </source>
</evidence>
<dbReference type="Proteomes" id="UP000576969">
    <property type="component" value="Unassembled WGS sequence"/>
</dbReference>
<organism evidence="1 2">
    <name type="scientific">Microbacterium immunditiarum</name>
    <dbReference type="NCBI Taxonomy" id="337480"/>
    <lineage>
        <taxon>Bacteria</taxon>
        <taxon>Bacillati</taxon>
        <taxon>Actinomycetota</taxon>
        <taxon>Actinomycetes</taxon>
        <taxon>Micrococcales</taxon>
        <taxon>Microbacteriaceae</taxon>
        <taxon>Microbacterium</taxon>
    </lineage>
</organism>